<comment type="caution">
    <text evidence="1">The sequence shown here is derived from an EMBL/GenBank/DDBJ whole genome shotgun (WGS) entry which is preliminary data.</text>
</comment>
<organism evidence="1 2">
    <name type="scientific">Marine Group I thaumarchaeote SCGC AAA799-P11</name>
    <dbReference type="NCBI Taxonomy" id="1502295"/>
    <lineage>
        <taxon>Archaea</taxon>
        <taxon>Nitrososphaerota</taxon>
        <taxon>Marine Group I</taxon>
    </lineage>
</organism>
<keyword evidence="2" id="KW-1185">Reference proteome</keyword>
<feature type="non-terminal residue" evidence="1">
    <location>
        <position position="22"/>
    </location>
</feature>
<proteinExistence type="predicted"/>
<name>A0A087RPM4_9ARCH</name>
<dbReference type="AlphaFoldDB" id="A0A087RPM4"/>
<gene>
    <name evidence="1" type="ORF">AAA799P11_01503</name>
</gene>
<dbReference type="Proteomes" id="UP000029387">
    <property type="component" value="Unassembled WGS sequence"/>
</dbReference>
<evidence type="ECO:0000313" key="2">
    <source>
        <dbReference type="Proteomes" id="UP000029387"/>
    </source>
</evidence>
<protein>
    <submittedName>
        <fullName evidence="1">Uncharacterized protein</fullName>
    </submittedName>
</protein>
<evidence type="ECO:0000313" key="1">
    <source>
        <dbReference type="EMBL" id="KFM15428.1"/>
    </source>
</evidence>
<reference evidence="1 2" key="1">
    <citation type="submission" date="2014-06" db="EMBL/GenBank/DDBJ databases">
        <authorList>
            <person name="Ngugi D.K."/>
            <person name="Blom J."/>
            <person name="Alam I."/>
            <person name="Rashid M."/>
            <person name="Baalawi W."/>
            <person name="Zhang G."/>
            <person name="Hikmawan T."/>
            <person name="Guan Y."/>
            <person name="Antunes A."/>
            <person name="Siam R."/>
            <person name="El-Dorry H."/>
            <person name="Bajic V."/>
            <person name="Stingl U."/>
        </authorList>
    </citation>
    <scope>NUCLEOTIDE SEQUENCE [LARGE SCALE GENOMIC DNA]</scope>
    <source>
        <strain evidence="1">SCGC AAA799-P11</strain>
    </source>
</reference>
<dbReference type="EMBL" id="JOSZ01000088">
    <property type="protein sequence ID" value="KFM15428.1"/>
    <property type="molecule type" value="Genomic_DNA"/>
</dbReference>
<accession>A0A087RPM4</accession>
<sequence length="22" mass="2299">MCDIKLGIGMAKGIFLFLAGSI</sequence>